<dbReference type="AlphaFoldDB" id="A0A4Y7KSH1"/>
<proteinExistence type="predicted"/>
<keyword evidence="2" id="KW-1185">Reference proteome</keyword>
<evidence type="ECO:0000313" key="2">
    <source>
        <dbReference type="Proteomes" id="UP000316621"/>
    </source>
</evidence>
<sequence>MQLTDGIKDSEEEPVNFLCEKPLILFFLCVVVNSRDRIPAPRISLAQMNMHGMFLLNVSVTKCITVTEFPNEMFLLAWCSSACLAMPLLGRSTAGIDRSAVDTSGRPSYIDQITRFPKWPVSQTSLPLDVQPAEAKLNRPSTALVLSHAFESIS</sequence>
<dbReference type="Proteomes" id="UP000316621">
    <property type="component" value="Chromosome 8"/>
</dbReference>
<gene>
    <name evidence="1" type="ORF">C5167_050550</name>
</gene>
<name>A0A4Y7KSH1_PAPSO</name>
<protein>
    <submittedName>
        <fullName evidence="1">Uncharacterized protein</fullName>
    </submittedName>
</protein>
<reference evidence="1 2" key="1">
    <citation type="journal article" date="2018" name="Science">
        <title>The opium poppy genome and morphinan production.</title>
        <authorList>
            <person name="Guo L."/>
            <person name="Winzer T."/>
            <person name="Yang X."/>
            <person name="Li Y."/>
            <person name="Ning Z."/>
            <person name="He Z."/>
            <person name="Teodor R."/>
            <person name="Lu Y."/>
            <person name="Bowser T.A."/>
            <person name="Graham I.A."/>
            <person name="Ye K."/>
        </authorList>
    </citation>
    <scope>NUCLEOTIDE SEQUENCE [LARGE SCALE GENOMIC DNA]</scope>
    <source>
        <strain evidence="2">cv. HN1</strain>
        <tissue evidence="1">Leaves</tissue>
    </source>
</reference>
<organism evidence="1 2">
    <name type="scientific">Papaver somniferum</name>
    <name type="common">Opium poppy</name>
    <dbReference type="NCBI Taxonomy" id="3469"/>
    <lineage>
        <taxon>Eukaryota</taxon>
        <taxon>Viridiplantae</taxon>
        <taxon>Streptophyta</taxon>
        <taxon>Embryophyta</taxon>
        <taxon>Tracheophyta</taxon>
        <taxon>Spermatophyta</taxon>
        <taxon>Magnoliopsida</taxon>
        <taxon>Ranunculales</taxon>
        <taxon>Papaveraceae</taxon>
        <taxon>Papaveroideae</taxon>
        <taxon>Papaver</taxon>
    </lineage>
</organism>
<evidence type="ECO:0000313" key="1">
    <source>
        <dbReference type="EMBL" id="RZC75061.1"/>
    </source>
</evidence>
<dbReference type="EMBL" id="CM010722">
    <property type="protein sequence ID" value="RZC75061.1"/>
    <property type="molecule type" value="Genomic_DNA"/>
</dbReference>
<accession>A0A4Y7KSH1</accession>
<dbReference type="Gramene" id="RZC75061">
    <property type="protein sequence ID" value="RZC75061"/>
    <property type="gene ID" value="C5167_050550"/>
</dbReference>